<feature type="region of interest" description="Disordered" evidence="4">
    <location>
        <begin position="53"/>
        <end position="160"/>
    </location>
</feature>
<feature type="compositionally biased region" description="Basic and acidic residues" evidence="4">
    <location>
        <begin position="84"/>
        <end position="98"/>
    </location>
</feature>
<comment type="subcellular location">
    <subcellularLocation>
        <location evidence="1">Cytoplasm</location>
    </subcellularLocation>
</comment>
<dbReference type="Gene3D" id="1.10.8.10">
    <property type="entry name" value="DNA helicase RuvA subunit, C-terminal domain"/>
    <property type="match status" value="1"/>
</dbReference>
<dbReference type="AlphaFoldDB" id="A0A8C2LW77"/>
<evidence type="ECO:0000313" key="5">
    <source>
        <dbReference type="Ensembl" id="ENSCGRP00001009478.1"/>
    </source>
</evidence>
<dbReference type="Proteomes" id="UP000694386">
    <property type="component" value="Unplaced"/>
</dbReference>
<dbReference type="Pfam" id="PF12478">
    <property type="entry name" value="UBAP2-Lig"/>
    <property type="match status" value="1"/>
</dbReference>
<reference evidence="5" key="2">
    <citation type="submission" date="2025-09" db="UniProtKB">
        <authorList>
            <consortium name="Ensembl"/>
        </authorList>
    </citation>
    <scope>IDENTIFICATION</scope>
</reference>
<keyword evidence="2" id="KW-0963">Cytoplasm</keyword>
<dbReference type="InterPro" id="IPR051833">
    <property type="entry name" value="TC-DDR_regulator"/>
</dbReference>
<evidence type="ECO:0000256" key="3">
    <source>
        <dbReference type="ARBA" id="ARBA00022553"/>
    </source>
</evidence>
<dbReference type="PANTHER" id="PTHR16308:SF18">
    <property type="entry name" value="UBIQUITIN-ASSOCIATED PROTEIN 2-LIKE"/>
    <property type="match status" value="1"/>
</dbReference>
<dbReference type="PANTHER" id="PTHR16308">
    <property type="entry name" value="UBIQUITIN ASSOCIATED PROTEIN 2-LIKE/LINGERER"/>
    <property type="match status" value="1"/>
</dbReference>
<dbReference type="GO" id="GO:0005737">
    <property type="term" value="C:cytoplasm"/>
    <property type="evidence" value="ECO:0007669"/>
    <property type="project" value="UniProtKB-SubCell"/>
</dbReference>
<feature type="region of interest" description="Disordered" evidence="4">
    <location>
        <begin position="469"/>
        <end position="498"/>
    </location>
</feature>
<evidence type="ECO:0000256" key="1">
    <source>
        <dbReference type="ARBA" id="ARBA00004496"/>
    </source>
</evidence>
<feature type="compositionally biased region" description="Low complexity" evidence="4">
    <location>
        <begin position="414"/>
        <end position="430"/>
    </location>
</feature>
<accession>A0A8C2LW77</accession>
<feature type="region of interest" description="Disordered" evidence="4">
    <location>
        <begin position="405"/>
        <end position="437"/>
    </location>
</feature>
<dbReference type="InterPro" id="IPR022166">
    <property type="entry name" value="UBAP2/Lig"/>
</dbReference>
<dbReference type="GO" id="GO:0061484">
    <property type="term" value="P:hematopoietic stem cell homeostasis"/>
    <property type="evidence" value="ECO:0007669"/>
    <property type="project" value="TreeGrafter"/>
</dbReference>
<name>A0A8C2LW77_CRIGR</name>
<keyword evidence="3" id="KW-0597">Phosphoprotein</keyword>
<feature type="compositionally biased region" description="Low complexity" evidence="4">
    <location>
        <begin position="476"/>
        <end position="490"/>
    </location>
</feature>
<dbReference type="GO" id="GO:0005634">
    <property type="term" value="C:nucleus"/>
    <property type="evidence" value="ECO:0007669"/>
    <property type="project" value="TreeGrafter"/>
</dbReference>
<evidence type="ECO:0008006" key="7">
    <source>
        <dbReference type="Google" id="ProtNLM"/>
    </source>
</evidence>
<dbReference type="SUPFAM" id="SSF46934">
    <property type="entry name" value="UBA-like"/>
    <property type="match status" value="1"/>
</dbReference>
<evidence type="ECO:0000256" key="2">
    <source>
        <dbReference type="ARBA" id="ARBA00022490"/>
    </source>
</evidence>
<organism evidence="5 6">
    <name type="scientific">Cricetulus griseus</name>
    <name type="common">Chinese hamster</name>
    <name type="synonym">Cricetulus barabensis griseus</name>
    <dbReference type="NCBI Taxonomy" id="10029"/>
    <lineage>
        <taxon>Eukaryota</taxon>
        <taxon>Metazoa</taxon>
        <taxon>Chordata</taxon>
        <taxon>Craniata</taxon>
        <taxon>Vertebrata</taxon>
        <taxon>Euteleostomi</taxon>
        <taxon>Mammalia</taxon>
        <taxon>Eutheria</taxon>
        <taxon>Euarchontoglires</taxon>
        <taxon>Glires</taxon>
        <taxon>Rodentia</taxon>
        <taxon>Myomorpha</taxon>
        <taxon>Muroidea</taxon>
        <taxon>Cricetidae</taxon>
        <taxon>Cricetinae</taxon>
        <taxon>Cricetulus</taxon>
    </lineage>
</organism>
<proteinExistence type="predicted"/>
<evidence type="ECO:0000256" key="4">
    <source>
        <dbReference type="SAM" id="MobiDB-lite"/>
    </source>
</evidence>
<reference evidence="5" key="1">
    <citation type="submission" date="2025-08" db="UniProtKB">
        <authorList>
            <consortium name="Ensembl"/>
        </authorList>
    </citation>
    <scope>IDENTIFICATION</scope>
</reference>
<evidence type="ECO:0000313" key="6">
    <source>
        <dbReference type="Proteomes" id="UP000694386"/>
    </source>
</evidence>
<protein>
    <recommendedName>
        <fullName evidence="7">Ubiquitin-associated protein 2-like</fullName>
    </recommendedName>
</protein>
<dbReference type="InterPro" id="IPR009060">
    <property type="entry name" value="UBA-like_sf"/>
</dbReference>
<sequence>MMTLVGTNRATAEQIRLAQMISDHTDADFEEKDECVIALHDCNGDVNRAINVLPEGNPDTHSWEVVGKKRGVSGQDGGQTESNEEGKENRDRDRDYSQRRGGPPRRGRGASRGQEFWGQENGLDGAKSGGPSGRGTDRGRRGRGRGRGSSGGEGEGFLLKGWEPLTQTVFNTGHFEPDDRTRLDFTGVEGSNYPRKFETAPGAWRTATEDWGTEDWNEDLSETKIFTASNVSSVPLPVENVTITAGQGTDLAVLLGKTPSSMENGSSNLDLSQAPSLAHNSKQNAISQAASGNTFSRHSAVSMLGKGFGDVGRAKGGSTTGSQFLEQFQTAQALAQLAAQHSQSGSTTTSSWDMGSTAQSPSLVQYDLKSANDSTVHSPFTKRQAFTPSSTMMEVFLQEKPPAVLKSTSAPQMSPGSSDNQSSSPQLAQQKLKRQKKKTSLTYKIPVLAVKMPGSSDISGLNLQFGSEPVFSDYESTPTTSPSSSQAPSSLCTRRKYPPPYKHFWMAES</sequence>
<dbReference type="Ensembl" id="ENSCGRT00001013694.1">
    <property type="protein sequence ID" value="ENSCGRP00001009478.1"/>
    <property type="gene ID" value="ENSCGRG00001011590.1"/>
</dbReference>